<evidence type="ECO:0000256" key="1">
    <source>
        <dbReference type="SAM" id="MobiDB-lite"/>
    </source>
</evidence>
<feature type="transmembrane region" description="Helical" evidence="2">
    <location>
        <begin position="285"/>
        <end position="308"/>
    </location>
</feature>
<dbReference type="RefSeq" id="WP_188486626.1">
    <property type="nucleotide sequence ID" value="NZ_BMCS01000001.1"/>
</dbReference>
<name>A0ABQ1UAA1_9NOCA</name>
<evidence type="ECO:0008006" key="5">
    <source>
        <dbReference type="Google" id="ProtNLM"/>
    </source>
</evidence>
<organism evidence="3 4">
    <name type="scientific">Williamsia phyllosphaerae</name>
    <dbReference type="NCBI Taxonomy" id="885042"/>
    <lineage>
        <taxon>Bacteria</taxon>
        <taxon>Bacillati</taxon>
        <taxon>Actinomycetota</taxon>
        <taxon>Actinomycetes</taxon>
        <taxon>Mycobacteriales</taxon>
        <taxon>Nocardiaceae</taxon>
        <taxon>Williamsia</taxon>
    </lineage>
</organism>
<accession>A0ABQ1UAA1</accession>
<feature type="compositionally biased region" description="Low complexity" evidence="1">
    <location>
        <begin position="242"/>
        <end position="256"/>
    </location>
</feature>
<evidence type="ECO:0000313" key="4">
    <source>
        <dbReference type="Proteomes" id="UP000632454"/>
    </source>
</evidence>
<feature type="compositionally biased region" description="Acidic residues" evidence="1">
    <location>
        <begin position="73"/>
        <end position="89"/>
    </location>
</feature>
<gene>
    <name evidence="3" type="ORF">GCM10007298_05100</name>
</gene>
<feature type="region of interest" description="Disordered" evidence="1">
    <location>
        <begin position="1"/>
        <end position="165"/>
    </location>
</feature>
<keyword evidence="4" id="KW-1185">Reference proteome</keyword>
<dbReference type="Proteomes" id="UP000632454">
    <property type="component" value="Unassembled WGS sequence"/>
</dbReference>
<proteinExistence type="predicted"/>
<feature type="compositionally biased region" description="Acidic residues" evidence="1">
    <location>
        <begin position="132"/>
        <end position="141"/>
    </location>
</feature>
<feature type="region of interest" description="Disordered" evidence="1">
    <location>
        <begin position="178"/>
        <end position="279"/>
    </location>
</feature>
<evidence type="ECO:0000256" key="2">
    <source>
        <dbReference type="SAM" id="Phobius"/>
    </source>
</evidence>
<feature type="compositionally biased region" description="Acidic residues" evidence="1">
    <location>
        <begin position="98"/>
        <end position="120"/>
    </location>
</feature>
<reference evidence="4" key="1">
    <citation type="journal article" date="2019" name="Int. J. Syst. Evol. Microbiol.">
        <title>The Global Catalogue of Microorganisms (GCM) 10K type strain sequencing project: providing services to taxonomists for standard genome sequencing and annotation.</title>
        <authorList>
            <consortium name="The Broad Institute Genomics Platform"/>
            <consortium name="The Broad Institute Genome Sequencing Center for Infectious Disease"/>
            <person name="Wu L."/>
            <person name="Ma J."/>
        </authorList>
    </citation>
    <scope>NUCLEOTIDE SEQUENCE [LARGE SCALE GENOMIC DNA]</scope>
    <source>
        <strain evidence="4">CCM 7855</strain>
    </source>
</reference>
<keyword evidence="2" id="KW-0812">Transmembrane</keyword>
<comment type="caution">
    <text evidence="3">The sequence shown here is derived from an EMBL/GenBank/DDBJ whole genome shotgun (WGS) entry which is preliminary data.</text>
</comment>
<sequence>MSHPDDTGSSAVGKALSAIRRLRRPSTPPTVEPSPSADQSVAPSPRATTEDASDVTPSAAADIPGVTDHEDSAEASDDDDSSDDSEAESPPEPTEGIEAIDDEPSEPEAETESSEPEPEASNEPVAVTPAVDLDDDPENAENEIPSAETGDEVVDEQATTSVDVEPTEAELAAAELADAEIPVDEPADDEVPTAEPAAETEVAAEHEPEPEVAADPEPEVVAKPEPEPIEDSPAPSLEKTSAAPAPGAQAAAGDAGWRSDTAAPQYIPPATATSSATPGGRSRKVVLWVASIVVIVVAIAAVVIAVVATRGEPTKPDADQAADAATTYTTALSNGDLSTLRSITCGERKQFYDTVDDAAFRQQFETQKANNELVGVRGVKAARVVDGSDAVVEVTAFNTSTPEKTTDVALRLRKDGDAWKVCTAG</sequence>
<protein>
    <recommendedName>
        <fullName evidence="5">DUF4878 domain-containing protein</fullName>
    </recommendedName>
</protein>
<dbReference type="EMBL" id="BMCS01000001">
    <property type="protein sequence ID" value="GGF12123.1"/>
    <property type="molecule type" value="Genomic_DNA"/>
</dbReference>
<evidence type="ECO:0000313" key="3">
    <source>
        <dbReference type="EMBL" id="GGF12123.1"/>
    </source>
</evidence>
<feature type="compositionally biased region" description="Acidic residues" evidence="1">
    <location>
        <begin position="178"/>
        <end position="192"/>
    </location>
</feature>
<keyword evidence="2" id="KW-0472">Membrane</keyword>
<keyword evidence="2" id="KW-1133">Transmembrane helix</keyword>